<feature type="region of interest" description="Disordered" evidence="1">
    <location>
        <begin position="523"/>
        <end position="584"/>
    </location>
</feature>
<dbReference type="PANTHER" id="PTHR37871">
    <property type="entry name" value="PROLINE-RICH PROTEIN 22"/>
    <property type="match status" value="1"/>
</dbReference>
<dbReference type="EMBL" id="JAOTOJ010000001">
    <property type="protein sequence ID" value="KAK9408898.1"/>
    <property type="molecule type" value="Genomic_DNA"/>
</dbReference>
<reference evidence="2 3" key="1">
    <citation type="journal article" date="2024" name="Proc. Natl. Acad. Sci. U.S.A.">
        <title>The genetic regulatory architecture and epigenomic basis for age-related changes in rattlesnake venom.</title>
        <authorList>
            <person name="Hogan M.P."/>
            <person name="Holding M.L."/>
            <person name="Nystrom G.S."/>
            <person name="Colston T.J."/>
            <person name="Bartlett D.A."/>
            <person name="Mason A.J."/>
            <person name="Ellsworth S.A."/>
            <person name="Rautsaw R.M."/>
            <person name="Lawrence K.C."/>
            <person name="Strickland J.L."/>
            <person name="He B."/>
            <person name="Fraser P."/>
            <person name="Margres M.J."/>
            <person name="Gilbert D.M."/>
            <person name="Gibbs H.L."/>
            <person name="Parkinson C.L."/>
            <person name="Rokyta D.R."/>
        </authorList>
    </citation>
    <scope>NUCLEOTIDE SEQUENCE [LARGE SCALE GENOMIC DNA]</scope>
    <source>
        <strain evidence="2">DRR0105</strain>
    </source>
</reference>
<dbReference type="InterPro" id="IPR031535">
    <property type="entry name" value="PRR22"/>
</dbReference>
<evidence type="ECO:0000313" key="2">
    <source>
        <dbReference type="EMBL" id="KAK9408898.1"/>
    </source>
</evidence>
<dbReference type="Pfam" id="PF15776">
    <property type="entry name" value="PRR22"/>
    <property type="match status" value="1"/>
</dbReference>
<evidence type="ECO:0000256" key="1">
    <source>
        <dbReference type="SAM" id="MobiDB-lite"/>
    </source>
</evidence>
<evidence type="ECO:0000313" key="3">
    <source>
        <dbReference type="Proteomes" id="UP001474421"/>
    </source>
</evidence>
<protein>
    <submittedName>
        <fullName evidence="2">Proline-rich protein 22</fullName>
    </submittedName>
</protein>
<feature type="region of interest" description="Disordered" evidence="1">
    <location>
        <begin position="1"/>
        <end position="80"/>
    </location>
</feature>
<feature type="region of interest" description="Disordered" evidence="1">
    <location>
        <begin position="97"/>
        <end position="145"/>
    </location>
</feature>
<organism evidence="2 3">
    <name type="scientific">Crotalus adamanteus</name>
    <name type="common">Eastern diamondback rattlesnake</name>
    <dbReference type="NCBI Taxonomy" id="8729"/>
    <lineage>
        <taxon>Eukaryota</taxon>
        <taxon>Metazoa</taxon>
        <taxon>Chordata</taxon>
        <taxon>Craniata</taxon>
        <taxon>Vertebrata</taxon>
        <taxon>Euteleostomi</taxon>
        <taxon>Lepidosauria</taxon>
        <taxon>Squamata</taxon>
        <taxon>Bifurcata</taxon>
        <taxon>Unidentata</taxon>
        <taxon>Episquamata</taxon>
        <taxon>Toxicofera</taxon>
        <taxon>Serpentes</taxon>
        <taxon>Colubroidea</taxon>
        <taxon>Viperidae</taxon>
        <taxon>Crotalinae</taxon>
        <taxon>Crotalus</taxon>
    </lineage>
</organism>
<name>A0AAW1C4E1_CROAD</name>
<keyword evidence="3" id="KW-1185">Reference proteome</keyword>
<accession>A0AAW1C4E1</accession>
<comment type="caution">
    <text evidence="2">The sequence shown here is derived from an EMBL/GenBank/DDBJ whole genome shotgun (WGS) entry which is preliminary data.</text>
</comment>
<sequence length="584" mass="63659">MPPIGRAKHFKTRPKQTRGTTKHTREKAPLRTLPSPPHNGQAPNGRGDTVSAGCVETRGHRKEANNGTDPNCHSRPRPVRPSVLRGVQGCRIFKGPTWNPFLSNHANRRRVPTATDSRKPRPLPPRGGPDGKTALQPPGGSMQQPQVFYPQHETYTSRPVERLDGQQPSRAFPAFVLPENLASVGTPSLYHPPSQDLCAAPPAGFHMAPCGCFFDPRIYRIEWATANFVQPSVYKLSSGPSPQNSYLLDSQKYLKGSMQPLPYPPYQPVASNPPFAVPFFKPEGSPAKLTDHVGFVANLAHGPPFVEVPHLPGESLMPAEDHKLLAVVPSSSLKEQQQQQHSQMGPYLPLNPRPGLAFPAFKGFPAEEGDFKGSDAPLGMGEPTRSPDVHLQEPVPCRGMEQLEPCVNLEGLLLREPPLLEEPGEAFQLLDQIPLEDAMKLFDCSPIHSDTEASLEELGGGLQAPGGTVREGCCFSSQDSSSDIRSLNLPDELLSFDYSVPEILSAVTSLDYLYEVNSFGEEHPWGSRLGSPPPPLPRLLRSPVAVEEKRRNTAPSGRARKPERASVQGGDRETPEANSALLAL</sequence>
<dbReference type="PANTHER" id="PTHR37871:SF1">
    <property type="entry name" value="PROLINE-RICH PROTEIN 22"/>
    <property type="match status" value="1"/>
</dbReference>
<gene>
    <name evidence="2" type="ORF">NXF25_000073</name>
</gene>
<proteinExistence type="predicted"/>
<feature type="compositionally biased region" description="Basic residues" evidence="1">
    <location>
        <begin position="1"/>
        <end position="25"/>
    </location>
</feature>
<dbReference type="Proteomes" id="UP001474421">
    <property type="component" value="Unassembled WGS sequence"/>
</dbReference>
<dbReference type="AlphaFoldDB" id="A0AAW1C4E1"/>
<feature type="compositionally biased region" description="Basic and acidic residues" evidence="1">
    <location>
        <begin position="560"/>
        <end position="575"/>
    </location>
</feature>